<evidence type="ECO:0000256" key="4">
    <source>
        <dbReference type="ARBA" id="ARBA00023136"/>
    </source>
</evidence>
<dbReference type="STRING" id="1445510.YC6258_04212"/>
<dbReference type="InterPro" id="IPR029095">
    <property type="entry name" value="NarX-like_N"/>
</dbReference>
<keyword evidence="7" id="KW-0418">Kinase</keyword>
<dbReference type="OrthoDB" id="952521at2"/>
<dbReference type="KEGG" id="gsn:YC6258_04212"/>
<evidence type="ECO:0000313" key="7">
    <source>
        <dbReference type="EMBL" id="AJQ96246.1"/>
    </source>
</evidence>
<evidence type="ECO:0000256" key="2">
    <source>
        <dbReference type="ARBA" id="ARBA00022692"/>
    </source>
</evidence>
<evidence type="ECO:0000313" key="8">
    <source>
        <dbReference type="Proteomes" id="UP000032266"/>
    </source>
</evidence>
<evidence type="ECO:0000259" key="6">
    <source>
        <dbReference type="Pfam" id="PF13675"/>
    </source>
</evidence>
<dbReference type="InterPro" id="IPR042295">
    <property type="entry name" value="NarX-like_N_sf"/>
</dbReference>
<organism evidence="7 8">
    <name type="scientific">Gynuella sunshinyii YC6258</name>
    <dbReference type="NCBI Taxonomy" id="1445510"/>
    <lineage>
        <taxon>Bacteria</taxon>
        <taxon>Pseudomonadati</taxon>
        <taxon>Pseudomonadota</taxon>
        <taxon>Gammaproteobacteria</taxon>
        <taxon>Oceanospirillales</taxon>
        <taxon>Saccharospirillaceae</taxon>
        <taxon>Gynuella</taxon>
    </lineage>
</organism>
<feature type="transmembrane region" description="Helical" evidence="5">
    <location>
        <begin position="12"/>
        <end position="29"/>
    </location>
</feature>
<proteinExistence type="predicted"/>
<keyword evidence="7" id="KW-0808">Transferase</keyword>
<evidence type="ECO:0000256" key="3">
    <source>
        <dbReference type="ARBA" id="ARBA00022989"/>
    </source>
</evidence>
<dbReference type="HOGENOM" id="CLU_076817_0_0_6"/>
<comment type="subcellular location">
    <subcellularLocation>
        <location evidence="1">Membrane</location>
        <topology evidence="1">Multi-pass membrane protein</topology>
    </subcellularLocation>
</comment>
<keyword evidence="2 5" id="KW-0812">Transmembrane</keyword>
<protein>
    <submittedName>
        <fullName evidence="7">Signal transduction histidine kinase, nitrate/nitrite-specific</fullName>
    </submittedName>
</protein>
<feature type="domain" description="NarX-like N-terminal" evidence="6">
    <location>
        <begin position="34"/>
        <end position="112"/>
    </location>
</feature>
<gene>
    <name evidence="7" type="ORF">YC6258_04212</name>
</gene>
<evidence type="ECO:0000256" key="1">
    <source>
        <dbReference type="ARBA" id="ARBA00004141"/>
    </source>
</evidence>
<name>A0A0C5VPX0_9GAMM</name>
<dbReference type="Proteomes" id="UP000032266">
    <property type="component" value="Chromosome"/>
</dbReference>
<accession>A0A0C5VPX0</accession>
<dbReference type="EMBL" id="CP007142">
    <property type="protein sequence ID" value="AJQ96246.1"/>
    <property type="molecule type" value="Genomic_DNA"/>
</dbReference>
<keyword evidence="3 5" id="KW-1133">Transmembrane helix</keyword>
<feature type="domain" description="NarX-like N-terminal" evidence="6">
    <location>
        <begin position="147"/>
        <end position="222"/>
    </location>
</feature>
<keyword evidence="8" id="KW-1185">Reference proteome</keyword>
<dbReference type="RefSeq" id="WP_044618301.1">
    <property type="nucleotide sequence ID" value="NZ_CP007142.1"/>
</dbReference>
<reference evidence="7 8" key="1">
    <citation type="submission" date="2014-01" db="EMBL/GenBank/DDBJ databases">
        <title>Full genme sequencing of cellulolytic bacterium Gynuella sunshinyii YC6258T gen. nov., sp. nov.</title>
        <authorList>
            <person name="Khan H."/>
            <person name="Chung E.J."/>
            <person name="Chung Y.R."/>
        </authorList>
    </citation>
    <scope>NUCLEOTIDE SEQUENCE [LARGE SCALE GENOMIC DNA]</scope>
    <source>
        <strain evidence="7 8">YC6258</strain>
    </source>
</reference>
<dbReference type="GO" id="GO:0016020">
    <property type="term" value="C:membrane"/>
    <property type="evidence" value="ECO:0007669"/>
    <property type="project" value="UniProtKB-SubCell"/>
</dbReference>
<dbReference type="AlphaFoldDB" id="A0A0C5VPX0"/>
<evidence type="ECO:0000256" key="5">
    <source>
        <dbReference type="SAM" id="Phobius"/>
    </source>
</evidence>
<dbReference type="GO" id="GO:0016301">
    <property type="term" value="F:kinase activity"/>
    <property type="evidence" value="ECO:0007669"/>
    <property type="project" value="UniProtKB-KW"/>
</dbReference>
<dbReference type="Pfam" id="PF13675">
    <property type="entry name" value="PilJ"/>
    <property type="match status" value="2"/>
</dbReference>
<sequence length="261" mass="29396">MSGFTKNLFSKIIISMIVVFCSFDTFAAINNIDDAINKAGRQRMLSQRMVKSYLLLGLEVTPDKTKSQMDAAIELFEQQLKELEVYADSEKLKQSLLTVRKHWSAFQKPLQQEYDINAAKTLLSDVENLLAECENVVTILDSEAGTSKAKLVNVSGRQRMLSQRIAMFYFAHALNIGTEKEKSSWQQAIDQFDSALKELIASSENTPQISESLRKVDAQWKLSKSSFSLMDKDNFVPLIIQVTSDGILKNMDSITGLYSNL</sequence>
<keyword evidence="4 5" id="KW-0472">Membrane</keyword>
<dbReference type="Gene3D" id="1.20.120.960">
    <property type="entry name" value="Histidine kinase NarX, sensor domain"/>
    <property type="match status" value="2"/>
</dbReference>